<reference evidence="6" key="1">
    <citation type="submission" date="2015-10" db="EMBL/GenBank/DDBJ databases">
        <title>Description of Candidatus Tenderia electrophaga gen. nov, sp. nov., an Uncultivated Electroautotroph from a Biocathode Enrichment.</title>
        <authorList>
            <person name="Eddie B.J."/>
            <person name="Malanoski A.P."/>
            <person name="Wang Z."/>
            <person name="Hall R.J."/>
            <person name="Oh S.D."/>
            <person name="Heiner C."/>
            <person name="Lin B."/>
            <person name="Strycharz-Glaven S.M."/>
        </authorList>
    </citation>
    <scope>NUCLEOTIDE SEQUENCE [LARGE SCALE GENOMIC DNA]</scope>
    <source>
        <strain evidence="6">NRL1</strain>
    </source>
</reference>
<keyword evidence="3 4" id="KW-0574">Periplasm</keyword>
<protein>
    <recommendedName>
        <fullName evidence="4">Lipopolysaccharide export system protein LptA</fullName>
    </recommendedName>
</protein>
<dbReference type="InterPro" id="IPR005653">
    <property type="entry name" value="OstA-like_N"/>
</dbReference>
<evidence type="ECO:0000259" key="5">
    <source>
        <dbReference type="Pfam" id="PF03968"/>
    </source>
</evidence>
<dbReference type="HAMAP" id="MF_01914">
    <property type="entry name" value="LPS_assembly_LptA"/>
    <property type="match status" value="1"/>
</dbReference>
<comment type="subunit">
    <text evidence="4">Component of the lipopolysaccharide transport and assembly complex.</text>
</comment>
<dbReference type="NCBIfam" id="TIGR03002">
    <property type="entry name" value="outer_YhbN_LptA"/>
    <property type="match status" value="1"/>
</dbReference>
<dbReference type="Proteomes" id="UP000055136">
    <property type="component" value="Chromosome"/>
</dbReference>
<comment type="function">
    <text evidence="4">Involved in the assembly of lipopolysaccharide (LPS). Required for the translocation of LPS from the inner membrane to the outer membrane. May form a bridge between the inner membrane and the outer membrane, via interactions with LptC and LptD, thereby facilitating LPS transfer across the periplasm.</text>
</comment>
<organism evidence="6 7">
    <name type="scientific">Candidatus Tenderia electrophaga</name>
    <dbReference type="NCBI Taxonomy" id="1748243"/>
    <lineage>
        <taxon>Bacteria</taxon>
        <taxon>Pseudomonadati</taxon>
        <taxon>Pseudomonadota</taxon>
        <taxon>Gammaproteobacteria</taxon>
        <taxon>Candidatus Tenderiales</taxon>
        <taxon>Candidatus Tenderiaceae</taxon>
        <taxon>Candidatus Tenderia</taxon>
    </lineage>
</organism>
<dbReference type="Pfam" id="PF03968">
    <property type="entry name" value="LptD_N"/>
    <property type="match status" value="1"/>
</dbReference>
<dbReference type="GO" id="GO:0001530">
    <property type="term" value="F:lipopolysaccharide binding"/>
    <property type="evidence" value="ECO:0007669"/>
    <property type="project" value="InterPro"/>
</dbReference>
<keyword evidence="2" id="KW-0732">Signal</keyword>
<dbReference type="PANTHER" id="PTHR36504:SF1">
    <property type="entry name" value="LIPOPOLYSACCHARIDE EXPORT SYSTEM PROTEIN LPTA"/>
    <property type="match status" value="1"/>
</dbReference>
<dbReference type="InterPro" id="IPR052037">
    <property type="entry name" value="LPS_export_LptA"/>
</dbReference>
<dbReference type="KEGG" id="tee:Tel_00315"/>
<dbReference type="PANTHER" id="PTHR36504">
    <property type="entry name" value="LIPOPOLYSACCHARIDE EXPORT SYSTEM PROTEIN LPTA"/>
    <property type="match status" value="1"/>
</dbReference>
<comment type="subcellular location">
    <subcellularLocation>
        <location evidence="4">Periplasm</location>
    </subcellularLocation>
</comment>
<feature type="domain" description="Organic solvent tolerance-like N-terminal" evidence="5">
    <location>
        <begin position="20"/>
        <end position="131"/>
    </location>
</feature>
<keyword evidence="1 4" id="KW-0813">Transport</keyword>
<evidence type="ECO:0000256" key="1">
    <source>
        <dbReference type="ARBA" id="ARBA00022448"/>
    </source>
</evidence>
<dbReference type="GO" id="GO:0043165">
    <property type="term" value="P:Gram-negative-bacterium-type cell outer membrane assembly"/>
    <property type="evidence" value="ECO:0007669"/>
    <property type="project" value="UniProtKB-UniRule"/>
</dbReference>
<dbReference type="EMBL" id="CP013099">
    <property type="protein sequence ID" value="ALP51706.1"/>
    <property type="molecule type" value="Genomic_DNA"/>
</dbReference>
<dbReference type="STRING" id="1748243.Tel_00315"/>
<dbReference type="GO" id="GO:0017089">
    <property type="term" value="F:glycolipid transfer activity"/>
    <property type="evidence" value="ECO:0007669"/>
    <property type="project" value="TreeGrafter"/>
</dbReference>
<evidence type="ECO:0000256" key="4">
    <source>
        <dbReference type="HAMAP-Rule" id="MF_01914"/>
    </source>
</evidence>
<sequence>MVLTALPLAAAEPTPEPPIYIESDSLKIDDSKGISIYQGNVIFRQGPDTLWADKLVIHSTARQEVDKIVASGEPARFDHDAEVEDEKSWGEAQTIEYHAGESLLILNGAARFQQGDNLFSGNRIEYEADKELVRAGKAVAGEGRVQIVIQPRSKDTEQQPEASPQ</sequence>
<gene>
    <name evidence="4" type="primary">lptA</name>
    <name evidence="6" type="ORF">Tel_00315</name>
</gene>
<dbReference type="Gene3D" id="2.60.450.10">
    <property type="entry name" value="Lipopolysaccharide (LPS) transport protein A like domain"/>
    <property type="match status" value="1"/>
</dbReference>
<dbReference type="GO" id="GO:0030288">
    <property type="term" value="C:outer membrane-bounded periplasmic space"/>
    <property type="evidence" value="ECO:0007669"/>
    <property type="project" value="TreeGrafter"/>
</dbReference>
<evidence type="ECO:0000256" key="3">
    <source>
        <dbReference type="ARBA" id="ARBA00022764"/>
    </source>
</evidence>
<evidence type="ECO:0000256" key="2">
    <source>
        <dbReference type="ARBA" id="ARBA00022729"/>
    </source>
</evidence>
<proteinExistence type="inferred from homology"/>
<dbReference type="InterPro" id="IPR014340">
    <property type="entry name" value="LptA"/>
</dbReference>
<name>A0A0S2T989_9GAMM</name>
<comment type="similarity">
    <text evidence="4">Belongs to the LptA family.</text>
</comment>
<accession>A0A0S2T989</accession>
<dbReference type="GO" id="GO:0015920">
    <property type="term" value="P:lipopolysaccharide transport"/>
    <property type="evidence" value="ECO:0007669"/>
    <property type="project" value="UniProtKB-UniRule"/>
</dbReference>
<keyword evidence="7" id="KW-1185">Reference proteome</keyword>
<dbReference type="AlphaFoldDB" id="A0A0S2T989"/>
<evidence type="ECO:0000313" key="6">
    <source>
        <dbReference type="EMBL" id="ALP51706.1"/>
    </source>
</evidence>
<evidence type="ECO:0000313" key="7">
    <source>
        <dbReference type="Proteomes" id="UP000055136"/>
    </source>
</evidence>
<dbReference type="GO" id="GO:0009279">
    <property type="term" value="C:cell outer membrane"/>
    <property type="evidence" value="ECO:0007669"/>
    <property type="project" value="TreeGrafter"/>
</dbReference>